<gene>
    <name evidence="2" type="ORF">A5648_19485</name>
</gene>
<dbReference type="Gene3D" id="3.10.450.50">
    <property type="match status" value="1"/>
</dbReference>
<evidence type="ECO:0000313" key="2">
    <source>
        <dbReference type="EMBL" id="OBK89667.1"/>
    </source>
</evidence>
<dbReference type="EMBL" id="LZMF01000037">
    <property type="protein sequence ID" value="OBK89667.1"/>
    <property type="molecule type" value="Genomic_DNA"/>
</dbReference>
<dbReference type="RefSeq" id="WP_065023739.1">
    <property type="nucleotide sequence ID" value="NZ_LZMF01000037.1"/>
</dbReference>
<dbReference type="InterPro" id="IPR032710">
    <property type="entry name" value="NTF2-like_dom_sf"/>
</dbReference>
<organism evidence="2 3">
    <name type="scientific">Mycolicibacter sinensis (strain JDM601)</name>
    <name type="common">Mycobacterium sinense</name>
    <dbReference type="NCBI Taxonomy" id="875328"/>
    <lineage>
        <taxon>Bacteria</taxon>
        <taxon>Bacillati</taxon>
        <taxon>Actinomycetota</taxon>
        <taxon>Actinomycetes</taxon>
        <taxon>Mycobacteriales</taxon>
        <taxon>Mycobacteriaceae</taxon>
        <taxon>Mycolicibacter</taxon>
    </lineage>
</organism>
<evidence type="ECO:0000313" key="3">
    <source>
        <dbReference type="Proteomes" id="UP000093759"/>
    </source>
</evidence>
<sequence>MATPFDDPQAELAWMFLQGICGDDDDLDETFSLVSDDFTYWSILTRQAVDKATLRQEVEQRRRGLQVTLDLLRCINEDETVVIEAQGDCVTADGGHYDSPLVFIVDTHDGRIVSVREYTETRFAAEVLGI</sequence>
<protein>
    <recommendedName>
        <fullName evidence="1">SnoaL-like domain-containing protein</fullName>
    </recommendedName>
</protein>
<dbReference type="InterPro" id="IPR037401">
    <property type="entry name" value="SnoaL-like"/>
</dbReference>
<proteinExistence type="predicted"/>
<dbReference type="Proteomes" id="UP000093759">
    <property type="component" value="Unassembled WGS sequence"/>
</dbReference>
<dbReference type="Pfam" id="PF12680">
    <property type="entry name" value="SnoaL_2"/>
    <property type="match status" value="1"/>
</dbReference>
<comment type="caution">
    <text evidence="2">The sequence shown here is derived from an EMBL/GenBank/DDBJ whole genome shotgun (WGS) entry which is preliminary data.</text>
</comment>
<evidence type="ECO:0000259" key="1">
    <source>
        <dbReference type="Pfam" id="PF12680"/>
    </source>
</evidence>
<accession>A0A1A3U4Q1</accession>
<dbReference type="SUPFAM" id="SSF54427">
    <property type="entry name" value="NTF2-like"/>
    <property type="match status" value="1"/>
</dbReference>
<dbReference type="AlphaFoldDB" id="A0A1A3U4Q1"/>
<feature type="domain" description="SnoaL-like" evidence="1">
    <location>
        <begin position="24"/>
        <end position="114"/>
    </location>
</feature>
<reference evidence="3" key="1">
    <citation type="submission" date="2016-06" db="EMBL/GenBank/DDBJ databases">
        <authorList>
            <person name="Sutton G."/>
            <person name="Brinkac L."/>
            <person name="Sanka R."/>
            <person name="Adams M."/>
            <person name="Lau E."/>
            <person name="Garcia-Basteiro A."/>
            <person name="Lopez-Varela E."/>
            <person name="Palencia S."/>
        </authorList>
    </citation>
    <scope>NUCLEOTIDE SEQUENCE [LARGE SCALE GENOMIC DNA]</scope>
    <source>
        <strain evidence="3">1274684.2</strain>
    </source>
</reference>
<name>A0A1A3U4Q1_MYCSD</name>